<comment type="caution">
    <text evidence="1">The sequence shown here is derived from an EMBL/GenBank/DDBJ whole genome shotgun (WGS) entry which is preliminary data.</text>
</comment>
<gene>
    <name evidence="1" type="ORF">B0I00_1347</name>
</gene>
<dbReference type="EMBL" id="PHUF01000003">
    <property type="protein sequence ID" value="PKB19119.1"/>
    <property type="molecule type" value="Genomic_DNA"/>
</dbReference>
<reference evidence="1 2" key="1">
    <citation type="submission" date="2017-11" db="EMBL/GenBank/DDBJ databases">
        <title>Genomic Encyclopedia of Type Strains, Phase III (KMG-III): the genomes of soil and plant-associated and newly described type strains.</title>
        <authorList>
            <person name="Whitman W."/>
        </authorList>
    </citation>
    <scope>NUCLEOTIDE SEQUENCE [LARGE SCALE GENOMIC DNA]</scope>
    <source>
        <strain evidence="1 2">CGMCC 1.12274</strain>
    </source>
</reference>
<proteinExistence type="predicted"/>
<dbReference type="AlphaFoldDB" id="A0A2N0HJK6"/>
<name>A0A2N0HJK6_9SPHN</name>
<protein>
    <submittedName>
        <fullName evidence="1">Uncharacterized protein</fullName>
    </submittedName>
</protein>
<sequence>MTATRLNAAASAVLATLFSFAFLVQVMPATVI</sequence>
<keyword evidence="2" id="KW-1185">Reference proteome</keyword>
<evidence type="ECO:0000313" key="1">
    <source>
        <dbReference type="EMBL" id="PKB19119.1"/>
    </source>
</evidence>
<accession>A0A2N0HJK6</accession>
<dbReference type="Proteomes" id="UP000232587">
    <property type="component" value="Unassembled WGS sequence"/>
</dbReference>
<organism evidence="1 2">
    <name type="scientific">Novosphingobium kunmingense</name>
    <dbReference type="NCBI Taxonomy" id="1211806"/>
    <lineage>
        <taxon>Bacteria</taxon>
        <taxon>Pseudomonadati</taxon>
        <taxon>Pseudomonadota</taxon>
        <taxon>Alphaproteobacteria</taxon>
        <taxon>Sphingomonadales</taxon>
        <taxon>Sphingomonadaceae</taxon>
        <taxon>Novosphingobium</taxon>
    </lineage>
</organism>
<evidence type="ECO:0000313" key="2">
    <source>
        <dbReference type="Proteomes" id="UP000232587"/>
    </source>
</evidence>